<comment type="caution">
    <text evidence="3">The sequence shown here is derived from an EMBL/GenBank/DDBJ whole genome shotgun (WGS) entry which is preliminary data.</text>
</comment>
<organism evidence="3 4">
    <name type="scientific">candidate division KSB3 bacterium</name>
    <dbReference type="NCBI Taxonomy" id="2044937"/>
    <lineage>
        <taxon>Bacteria</taxon>
        <taxon>candidate division KSB3</taxon>
    </lineage>
</organism>
<keyword evidence="1" id="KW-0808">Transferase</keyword>
<dbReference type="EMBL" id="PDSK01000124">
    <property type="protein sequence ID" value="PIE31914.1"/>
    <property type="molecule type" value="Genomic_DNA"/>
</dbReference>
<feature type="domain" description="Methyltransferase" evidence="2">
    <location>
        <begin position="71"/>
        <end position="164"/>
    </location>
</feature>
<evidence type="ECO:0000256" key="1">
    <source>
        <dbReference type="ARBA" id="ARBA00022679"/>
    </source>
</evidence>
<dbReference type="InterPro" id="IPR041698">
    <property type="entry name" value="Methyltransf_25"/>
</dbReference>
<name>A0A2G6K8D2_9BACT</name>
<dbReference type="SUPFAM" id="SSF53335">
    <property type="entry name" value="S-adenosyl-L-methionine-dependent methyltransferases"/>
    <property type="match status" value="1"/>
</dbReference>
<evidence type="ECO:0000313" key="4">
    <source>
        <dbReference type="Proteomes" id="UP000230821"/>
    </source>
</evidence>
<evidence type="ECO:0000259" key="2">
    <source>
        <dbReference type="Pfam" id="PF13649"/>
    </source>
</evidence>
<dbReference type="GO" id="GO:0016740">
    <property type="term" value="F:transferase activity"/>
    <property type="evidence" value="ECO:0007669"/>
    <property type="project" value="UniProtKB-KW"/>
</dbReference>
<sequence>MKFQIPKFFASIGFKIHRLYYQQIFQKIYLNKHPPSWFDHRIDLYANWPHNLFWLERGIFARKYMFEGCSVLDLFCGDGFFSRYFYSTIASRIDAVDKDPSAIAHARRHHHHNLITFTVVNAVTEDFPQPHYDIIVWFEGIEHLHVAEYREVITRIQRSLSPRGTLIGSTPLIAKEQQGRGNWEHHHEFSSVEELTAFLSKDFGYVDVYTTIYPSLGGGNRHTAYFVLQSPFINS</sequence>
<protein>
    <recommendedName>
        <fullName evidence="2">Methyltransferase domain-containing protein</fullName>
    </recommendedName>
</protein>
<dbReference type="Gene3D" id="3.40.50.150">
    <property type="entry name" value="Vaccinia Virus protein VP39"/>
    <property type="match status" value="1"/>
</dbReference>
<dbReference type="InterPro" id="IPR029063">
    <property type="entry name" value="SAM-dependent_MTases_sf"/>
</dbReference>
<dbReference type="Pfam" id="PF13649">
    <property type="entry name" value="Methyltransf_25"/>
    <property type="match status" value="1"/>
</dbReference>
<reference evidence="3 4" key="1">
    <citation type="submission" date="2017-10" db="EMBL/GenBank/DDBJ databases">
        <title>Novel microbial diversity and functional potential in the marine mammal oral microbiome.</title>
        <authorList>
            <person name="Dudek N.K."/>
            <person name="Sun C.L."/>
            <person name="Burstein D."/>
            <person name="Kantor R.S."/>
            <person name="Aliaga Goltsman D.S."/>
            <person name="Bik E.M."/>
            <person name="Thomas B.C."/>
            <person name="Banfield J.F."/>
            <person name="Relman D.A."/>
        </authorList>
    </citation>
    <scope>NUCLEOTIDE SEQUENCE [LARGE SCALE GENOMIC DNA]</scope>
    <source>
        <strain evidence="3">DOLJORAL78_47_16</strain>
    </source>
</reference>
<dbReference type="AlphaFoldDB" id="A0A2G6K8D2"/>
<dbReference type="Proteomes" id="UP000230821">
    <property type="component" value="Unassembled WGS sequence"/>
</dbReference>
<proteinExistence type="predicted"/>
<accession>A0A2G6K8D2</accession>
<dbReference type="CDD" id="cd02440">
    <property type="entry name" value="AdoMet_MTases"/>
    <property type="match status" value="1"/>
</dbReference>
<dbReference type="PANTHER" id="PTHR43861">
    <property type="entry name" value="TRANS-ACONITATE 2-METHYLTRANSFERASE-RELATED"/>
    <property type="match status" value="1"/>
</dbReference>
<gene>
    <name evidence="3" type="ORF">CSA56_17000</name>
</gene>
<evidence type="ECO:0000313" key="3">
    <source>
        <dbReference type="EMBL" id="PIE31914.1"/>
    </source>
</evidence>